<dbReference type="AlphaFoldDB" id="A0A257LUC9"/>
<dbReference type="SUPFAM" id="SSF49590">
    <property type="entry name" value="PHL pollen allergen"/>
    <property type="match status" value="1"/>
</dbReference>
<dbReference type="Gene3D" id="2.60.120.260">
    <property type="entry name" value="Galactose-binding domain-like"/>
    <property type="match status" value="1"/>
</dbReference>
<dbReference type="Proteomes" id="UP000216312">
    <property type="component" value="Unassembled WGS sequence"/>
</dbReference>
<name>A0A257LUC9_UNCW3</name>
<proteinExistence type="predicted"/>
<dbReference type="InterPro" id="IPR036749">
    <property type="entry name" value="Expansin_CBD_sf"/>
</dbReference>
<evidence type="ECO:0008006" key="3">
    <source>
        <dbReference type="Google" id="ProtNLM"/>
    </source>
</evidence>
<accession>A0A257LUC9</accession>
<evidence type="ECO:0000313" key="1">
    <source>
        <dbReference type="EMBL" id="OYV03273.1"/>
    </source>
</evidence>
<protein>
    <recommendedName>
        <fullName evidence="3">Peptidase M6-like domain-containing protein</fullName>
    </recommendedName>
</protein>
<comment type="caution">
    <text evidence="1">The sequence shown here is derived from an EMBL/GenBank/DDBJ whole genome shotgun (WGS) entry which is preliminary data.</text>
</comment>
<evidence type="ECO:0000313" key="2">
    <source>
        <dbReference type="Proteomes" id="UP000216312"/>
    </source>
</evidence>
<gene>
    <name evidence="1" type="ORF">CGW93_01620</name>
</gene>
<dbReference type="NCBIfam" id="NF038128">
    <property type="entry name" value="choice_anch_J"/>
    <property type="match status" value="1"/>
</dbReference>
<sequence length="414" mass="46752">MWWLIFSITFSVHPISSTPSKLQVLPIRSIKHPHTPKGIIDTVYFEDFEDGAPGWQLIDYTDVGPKWHPDTFHAYGGTGKSWWMGDPQIGGYLDHWYQVLDSPELTLPTGTIYLTFVMRRGIEEPQSYPPYDGWDGCNVRISTDGGNTWTVIEPDYPEYNCSSLYSFGYEHGEGPGVPGWGGSSPGFDWEAVQFNLSDYAEQTVKIRWAFASDPAYCTTDDSTLFGWQIDNIDIAGVFSSNAEGDDTLEFTRASLVPVAGQIWHLAEDPTAPSPTHIMSCATNGTYLPNLVDAMVSPFIHLPEVEEIYATFYLKGNMNDHDQFPNVDYFAFQLSPDGTQWFYISNPNGDPDDINYVYLLTDASEWFSFIEGYGESWDEDMAVYAGDSLQFRIVVYSDGDYVHLMGYMQQRATGW</sequence>
<organism evidence="1 2">
    <name type="scientific">candidate division WOR-3 bacterium 4484_18</name>
    <dbReference type="NCBI Taxonomy" id="2020626"/>
    <lineage>
        <taxon>Bacteria</taxon>
        <taxon>Bacteria division WOR-3</taxon>
    </lineage>
</organism>
<dbReference type="EMBL" id="NMUJ01000012">
    <property type="protein sequence ID" value="OYV03273.1"/>
    <property type="molecule type" value="Genomic_DNA"/>
</dbReference>
<reference evidence="2" key="1">
    <citation type="submission" date="2017-07" db="EMBL/GenBank/DDBJ databases">
        <title>Novel pathways for hydrocarbon cycling and metabolic interdependencies in hydrothermal sediment communities.</title>
        <authorList>
            <person name="Dombrowski N."/>
            <person name="Seitz K."/>
            <person name="Teske A."/>
            <person name="Baker B."/>
        </authorList>
    </citation>
    <scope>NUCLEOTIDE SEQUENCE [LARGE SCALE GENOMIC DNA]</scope>
</reference>